<evidence type="ECO:0000259" key="4">
    <source>
        <dbReference type="PROSITE" id="PS50113"/>
    </source>
</evidence>
<dbReference type="PROSITE" id="PS50113">
    <property type="entry name" value="PAC"/>
    <property type="match status" value="1"/>
</dbReference>
<dbReference type="InterPro" id="IPR000014">
    <property type="entry name" value="PAS"/>
</dbReference>
<dbReference type="SMART" id="SM00091">
    <property type="entry name" value="PAS"/>
    <property type="match status" value="1"/>
</dbReference>
<dbReference type="AlphaFoldDB" id="A0A5M8FUJ3"/>
<dbReference type="PANTHER" id="PTHR46663:SF3">
    <property type="entry name" value="SLL0267 PROTEIN"/>
    <property type="match status" value="1"/>
</dbReference>
<accession>A0A5M8FUJ3</accession>
<dbReference type="InterPro" id="IPR029787">
    <property type="entry name" value="Nucleotide_cyclase"/>
</dbReference>
<evidence type="ECO:0000259" key="3">
    <source>
        <dbReference type="PROSITE" id="PS50112"/>
    </source>
</evidence>
<comment type="caution">
    <text evidence="6">The sequence shown here is derived from an EMBL/GenBank/DDBJ whole genome shotgun (WGS) entry which is preliminary data.</text>
</comment>
<dbReference type="Proteomes" id="UP000322981">
    <property type="component" value="Unassembled WGS sequence"/>
</dbReference>
<dbReference type="SUPFAM" id="SSF55073">
    <property type="entry name" value="Nucleotide cyclase"/>
    <property type="match status" value="1"/>
</dbReference>
<protein>
    <submittedName>
        <fullName evidence="6">Diguanylate cyclase</fullName>
    </submittedName>
</protein>
<evidence type="ECO:0000313" key="6">
    <source>
        <dbReference type="EMBL" id="KAA6187455.1"/>
    </source>
</evidence>
<reference evidence="6 7" key="1">
    <citation type="submission" date="2019-09" db="EMBL/GenBank/DDBJ databases">
        <title>Whole-genome sequence of the purple sulfur bacterium Thiohalocapsa marina DSM 19078.</title>
        <authorList>
            <person name="Kyndt J.A."/>
            <person name="Meyer T.E."/>
        </authorList>
    </citation>
    <scope>NUCLEOTIDE SEQUENCE [LARGE SCALE GENOMIC DNA]</scope>
    <source>
        <strain evidence="6 7">DSM 19078</strain>
    </source>
</reference>
<dbReference type="PROSITE" id="PS50887">
    <property type="entry name" value="GGDEF"/>
    <property type="match status" value="1"/>
</dbReference>
<feature type="domain" description="PAC" evidence="4">
    <location>
        <begin position="311"/>
        <end position="363"/>
    </location>
</feature>
<gene>
    <name evidence="6" type="ORF">F2Q65_02760</name>
</gene>
<feature type="domain" description="GGDEF" evidence="5">
    <location>
        <begin position="395"/>
        <end position="528"/>
    </location>
</feature>
<dbReference type="GO" id="GO:0003824">
    <property type="term" value="F:catalytic activity"/>
    <property type="evidence" value="ECO:0007669"/>
    <property type="project" value="UniProtKB-ARBA"/>
</dbReference>
<feature type="transmembrane region" description="Helical" evidence="2">
    <location>
        <begin position="136"/>
        <end position="155"/>
    </location>
</feature>
<name>A0A5M8FUJ3_9GAMM</name>
<feature type="transmembrane region" description="Helical" evidence="2">
    <location>
        <begin position="167"/>
        <end position="186"/>
    </location>
</feature>
<feature type="transmembrane region" description="Helical" evidence="2">
    <location>
        <begin position="206"/>
        <end position="226"/>
    </location>
</feature>
<feature type="transmembrane region" description="Helical" evidence="2">
    <location>
        <begin position="27"/>
        <end position="47"/>
    </location>
</feature>
<dbReference type="FunFam" id="3.30.70.270:FF:000001">
    <property type="entry name" value="Diguanylate cyclase domain protein"/>
    <property type="match status" value="1"/>
</dbReference>
<dbReference type="InterPro" id="IPR001610">
    <property type="entry name" value="PAC"/>
</dbReference>
<evidence type="ECO:0000256" key="2">
    <source>
        <dbReference type="SAM" id="Phobius"/>
    </source>
</evidence>
<keyword evidence="2" id="KW-1133">Transmembrane helix</keyword>
<comment type="cofactor">
    <cofactor evidence="1">
        <name>Mg(2+)</name>
        <dbReference type="ChEBI" id="CHEBI:18420"/>
    </cofactor>
</comment>
<dbReference type="Pfam" id="PF00990">
    <property type="entry name" value="GGDEF"/>
    <property type="match status" value="1"/>
</dbReference>
<organism evidence="6 7">
    <name type="scientific">Thiohalocapsa marina</name>
    <dbReference type="NCBI Taxonomy" id="424902"/>
    <lineage>
        <taxon>Bacteria</taxon>
        <taxon>Pseudomonadati</taxon>
        <taxon>Pseudomonadota</taxon>
        <taxon>Gammaproteobacteria</taxon>
        <taxon>Chromatiales</taxon>
        <taxon>Chromatiaceae</taxon>
        <taxon>Thiohalocapsa</taxon>
    </lineage>
</organism>
<dbReference type="InterPro" id="IPR000700">
    <property type="entry name" value="PAS-assoc_C"/>
</dbReference>
<dbReference type="CDD" id="cd00130">
    <property type="entry name" value="PAS"/>
    <property type="match status" value="1"/>
</dbReference>
<dbReference type="NCBIfam" id="TIGR00254">
    <property type="entry name" value="GGDEF"/>
    <property type="match status" value="1"/>
</dbReference>
<dbReference type="InterPro" id="IPR013655">
    <property type="entry name" value="PAS_fold_3"/>
</dbReference>
<keyword evidence="2" id="KW-0812">Transmembrane</keyword>
<dbReference type="NCBIfam" id="TIGR00229">
    <property type="entry name" value="sensory_box"/>
    <property type="match status" value="1"/>
</dbReference>
<evidence type="ECO:0000256" key="1">
    <source>
        <dbReference type="ARBA" id="ARBA00001946"/>
    </source>
</evidence>
<dbReference type="PANTHER" id="PTHR46663">
    <property type="entry name" value="DIGUANYLATE CYCLASE DGCT-RELATED"/>
    <property type="match status" value="1"/>
</dbReference>
<dbReference type="Pfam" id="PF08447">
    <property type="entry name" value="PAS_3"/>
    <property type="match status" value="1"/>
</dbReference>
<dbReference type="SMART" id="SM00086">
    <property type="entry name" value="PAC"/>
    <property type="match status" value="1"/>
</dbReference>
<dbReference type="SMART" id="SM00267">
    <property type="entry name" value="GGDEF"/>
    <property type="match status" value="1"/>
</dbReference>
<dbReference type="Gene3D" id="3.30.450.20">
    <property type="entry name" value="PAS domain"/>
    <property type="match status" value="1"/>
</dbReference>
<keyword evidence="2" id="KW-0472">Membrane</keyword>
<dbReference type="Gene3D" id="3.30.70.270">
    <property type="match status" value="1"/>
</dbReference>
<feature type="transmembrane region" description="Helical" evidence="2">
    <location>
        <begin position="54"/>
        <end position="74"/>
    </location>
</feature>
<sequence>MLATTPATKAGPRRSAEQGLAMDIQTLLFAITSTSMVLAITMGLIGYGSRHNSMTLWTLAVMLNATAFLAFILRPQIGEPVSVLVGNALITASLAVFAVGWSRFQGRQLATWLVWLPVPVTVIASLSLLGDIAGRVIANGAIVWLQCLFLLVLLLRGRRSTPGVGQYIVAAGLMMPLLIHPVRIIGVLLDPAAVVSLTSASPVQTLLFLASLHGLILMVIGIIVAVRERAEAELRLSEQKFRAYVEDAYDVIYTLNLKGEFQYLSPNLQEVLGHRPEDVIGRHFSAYIHSDDLPRCLAFLQRLLATREKQSGLEYRVRHKRGDWCWHMSNASPLLDDAGELVGMLGIGRDISDRKENEARISYLAHYDPLTDLPNRTLLFDRLQQALREAERDGTQVAVLFIDLDRFKPINDTHGHAIGDQVLQAAAARLLAAVRASDSVGRIGGDEFLVLLPRVDGCDCVLAVADKITAALCEPIAVDDLQLTLSCSVGAALYPRHGHDITSLVGHADQAMYRAKQAGRDQTRFGESDEAP</sequence>
<feature type="transmembrane region" description="Helical" evidence="2">
    <location>
        <begin position="112"/>
        <end position="130"/>
    </location>
</feature>
<dbReference type="InterPro" id="IPR000160">
    <property type="entry name" value="GGDEF_dom"/>
</dbReference>
<dbReference type="EMBL" id="VWXX01000002">
    <property type="protein sequence ID" value="KAA6187455.1"/>
    <property type="molecule type" value="Genomic_DNA"/>
</dbReference>
<dbReference type="OrthoDB" id="5623169at2"/>
<proteinExistence type="predicted"/>
<dbReference type="SUPFAM" id="SSF55785">
    <property type="entry name" value="PYP-like sensor domain (PAS domain)"/>
    <property type="match status" value="1"/>
</dbReference>
<feature type="transmembrane region" description="Helical" evidence="2">
    <location>
        <begin position="80"/>
        <end position="100"/>
    </location>
</feature>
<keyword evidence="7" id="KW-1185">Reference proteome</keyword>
<dbReference type="InterPro" id="IPR043128">
    <property type="entry name" value="Rev_trsase/Diguanyl_cyclase"/>
</dbReference>
<evidence type="ECO:0000259" key="5">
    <source>
        <dbReference type="PROSITE" id="PS50887"/>
    </source>
</evidence>
<feature type="domain" description="PAS" evidence="3">
    <location>
        <begin position="237"/>
        <end position="307"/>
    </location>
</feature>
<dbReference type="InterPro" id="IPR052163">
    <property type="entry name" value="DGC-Regulatory_Protein"/>
</dbReference>
<dbReference type="PROSITE" id="PS50112">
    <property type="entry name" value="PAS"/>
    <property type="match status" value="1"/>
</dbReference>
<dbReference type="CDD" id="cd01949">
    <property type="entry name" value="GGDEF"/>
    <property type="match status" value="1"/>
</dbReference>
<dbReference type="InterPro" id="IPR035965">
    <property type="entry name" value="PAS-like_dom_sf"/>
</dbReference>
<evidence type="ECO:0000313" key="7">
    <source>
        <dbReference type="Proteomes" id="UP000322981"/>
    </source>
</evidence>